<organism evidence="1 2">
    <name type="scientific">Lecanicillium saksenae</name>
    <dbReference type="NCBI Taxonomy" id="468837"/>
    <lineage>
        <taxon>Eukaryota</taxon>
        <taxon>Fungi</taxon>
        <taxon>Dikarya</taxon>
        <taxon>Ascomycota</taxon>
        <taxon>Pezizomycotina</taxon>
        <taxon>Sordariomycetes</taxon>
        <taxon>Hypocreomycetidae</taxon>
        <taxon>Hypocreales</taxon>
        <taxon>Cordycipitaceae</taxon>
        <taxon>Lecanicillium</taxon>
    </lineage>
</organism>
<sequence length="473" mass="52685">MDQFNKTNSGDKTFQIPLIRMRGKNATKNLLVNPGGPGVGGLDFVRGGGPKLSKIVGEDFHIVGFDPRGVASSTPQATCYVDDESREKLKPRRVSDLIKDSPYMYAWTTNYVRSCRENAPEQFKYVNTPQTAADMNSIIDALGQKNMLYWGISYGSLLGQVYATLFPERSERIILDGVVSQADWFERPVDSMRYIDTSAVVDGFFEECVRAGDACALSPYGKTGPELRENVTTVINRLYRNPASAYLNSTVYGVVDDFDVRIRAIFREMSTPVHWPLLAQRLADLQAGNATSIFLSYVNDAEIGGVPEANWAVMMNDGKSGAEFWPQPRIKLLEKLLPYFDKYRFALGDMMDFHVRQQWSIPKTHSYVPKDEVKTKKPVLLLSTTNDPGCPHAAAEAAQKSFVGSRLIAAEAYGHASVAMPSLCMAKYIGEYLTSGILPDENVLCKIDGAYFPRAEEIAYTAQEQEPLARRRV</sequence>
<comment type="caution">
    <text evidence="1">The sequence shown here is derived from an EMBL/GenBank/DDBJ whole genome shotgun (WGS) entry which is preliminary data.</text>
</comment>
<protein>
    <submittedName>
        <fullName evidence="1">Uncharacterized protein</fullName>
    </submittedName>
</protein>
<evidence type="ECO:0000313" key="1">
    <source>
        <dbReference type="EMBL" id="KAJ3493653.1"/>
    </source>
</evidence>
<evidence type="ECO:0000313" key="2">
    <source>
        <dbReference type="Proteomes" id="UP001148737"/>
    </source>
</evidence>
<gene>
    <name evidence="1" type="ORF">NLG97_g4598</name>
</gene>
<reference evidence="1" key="1">
    <citation type="submission" date="2022-07" db="EMBL/GenBank/DDBJ databases">
        <title>Genome Sequence of Lecanicillium saksenae.</title>
        <authorList>
            <person name="Buettner E."/>
        </authorList>
    </citation>
    <scope>NUCLEOTIDE SEQUENCE</scope>
    <source>
        <strain evidence="1">VT-O1</strain>
    </source>
</reference>
<dbReference type="Proteomes" id="UP001148737">
    <property type="component" value="Unassembled WGS sequence"/>
</dbReference>
<name>A0ACC1QXZ7_9HYPO</name>
<accession>A0ACC1QXZ7</accession>
<proteinExistence type="predicted"/>
<keyword evidence="2" id="KW-1185">Reference proteome</keyword>
<dbReference type="EMBL" id="JANAKD010000464">
    <property type="protein sequence ID" value="KAJ3493653.1"/>
    <property type="molecule type" value="Genomic_DNA"/>
</dbReference>